<reference evidence="2" key="1">
    <citation type="journal article" date="2020" name="Stud. Mycol.">
        <title>101 Dothideomycetes genomes: a test case for predicting lifestyles and emergence of pathogens.</title>
        <authorList>
            <person name="Haridas S."/>
            <person name="Albert R."/>
            <person name="Binder M."/>
            <person name="Bloem J."/>
            <person name="Labutti K."/>
            <person name="Salamov A."/>
            <person name="Andreopoulos B."/>
            <person name="Baker S."/>
            <person name="Barry K."/>
            <person name="Bills G."/>
            <person name="Bluhm B."/>
            <person name="Cannon C."/>
            <person name="Castanera R."/>
            <person name="Culley D."/>
            <person name="Daum C."/>
            <person name="Ezra D."/>
            <person name="Gonzalez J."/>
            <person name="Henrissat B."/>
            <person name="Kuo A."/>
            <person name="Liang C."/>
            <person name="Lipzen A."/>
            <person name="Lutzoni F."/>
            <person name="Magnuson J."/>
            <person name="Mondo S."/>
            <person name="Nolan M."/>
            <person name="Ohm R."/>
            <person name="Pangilinan J."/>
            <person name="Park H.-J."/>
            <person name="Ramirez L."/>
            <person name="Alfaro M."/>
            <person name="Sun H."/>
            <person name="Tritt A."/>
            <person name="Yoshinaga Y."/>
            <person name="Zwiers L.-H."/>
            <person name="Turgeon B."/>
            <person name="Goodwin S."/>
            <person name="Spatafora J."/>
            <person name="Crous P."/>
            <person name="Grigoriev I."/>
        </authorList>
    </citation>
    <scope>NUCLEOTIDE SEQUENCE</scope>
    <source>
        <strain evidence="2">CBS 130266</strain>
    </source>
</reference>
<dbReference type="EMBL" id="MU007152">
    <property type="protein sequence ID" value="KAF2416685.1"/>
    <property type="molecule type" value="Genomic_DNA"/>
</dbReference>
<feature type="signal peptide" evidence="1">
    <location>
        <begin position="1"/>
        <end position="20"/>
    </location>
</feature>
<sequence length="319" mass="34659">MYRLIACSLLASWLFGITVAQVPPHCQPSFNGTVGNGKAGSEQRLNGTTIRKIKAPDANQGVAVDAEHFYSIDNFSITKHRKNNSAPVLQWYGGANGPIIHLDGGVVINGTLFAPHSNYPMAPITSSVEMWDVKTMQHIGSHSFGINRGSMTWLDQHNGNWYGTFANYDRVQPGQTQPYGLTMNTQMVQMNDKFEIVRSWIFPAILYNTFKPMSNSGGSFGKDGWLYITGHDASAAYVIKVPSAGSVLIWVATISLPDIAGQGIAWDRSGTGNGNLWGISRDSLEVVEMRVPTQACGPDAALPVGRVLGPRQFIDPSSD</sequence>
<feature type="chain" id="PRO_5040355489" evidence="1">
    <location>
        <begin position="21"/>
        <end position="319"/>
    </location>
</feature>
<gene>
    <name evidence="2" type="ORF">EJ08DRAFT_98807</name>
</gene>
<keyword evidence="1" id="KW-0732">Signal</keyword>
<proteinExistence type="predicted"/>
<evidence type="ECO:0000313" key="3">
    <source>
        <dbReference type="Proteomes" id="UP000800235"/>
    </source>
</evidence>
<comment type="caution">
    <text evidence="2">The sequence shown here is derived from an EMBL/GenBank/DDBJ whole genome shotgun (WGS) entry which is preliminary data.</text>
</comment>
<accession>A0A9P4TSD9</accession>
<dbReference type="OrthoDB" id="4140584at2759"/>
<dbReference type="AlphaFoldDB" id="A0A9P4TSD9"/>
<keyword evidence="3" id="KW-1185">Reference proteome</keyword>
<evidence type="ECO:0000256" key="1">
    <source>
        <dbReference type="SAM" id="SignalP"/>
    </source>
</evidence>
<protein>
    <submittedName>
        <fullName evidence="2">Uncharacterized protein</fullName>
    </submittedName>
</protein>
<evidence type="ECO:0000313" key="2">
    <source>
        <dbReference type="EMBL" id="KAF2416685.1"/>
    </source>
</evidence>
<name>A0A9P4TSD9_9PEZI</name>
<dbReference type="Proteomes" id="UP000800235">
    <property type="component" value="Unassembled WGS sequence"/>
</dbReference>
<organism evidence="2 3">
    <name type="scientific">Tothia fuscella</name>
    <dbReference type="NCBI Taxonomy" id="1048955"/>
    <lineage>
        <taxon>Eukaryota</taxon>
        <taxon>Fungi</taxon>
        <taxon>Dikarya</taxon>
        <taxon>Ascomycota</taxon>
        <taxon>Pezizomycotina</taxon>
        <taxon>Dothideomycetes</taxon>
        <taxon>Pleosporomycetidae</taxon>
        <taxon>Venturiales</taxon>
        <taxon>Cylindrosympodiaceae</taxon>
        <taxon>Tothia</taxon>
    </lineage>
</organism>